<feature type="region of interest" description="Disordered" evidence="1">
    <location>
        <begin position="262"/>
        <end position="314"/>
    </location>
</feature>
<evidence type="ECO:0000313" key="3">
    <source>
        <dbReference type="Proteomes" id="UP000053477"/>
    </source>
</evidence>
<feature type="compositionally biased region" description="Basic and acidic residues" evidence="1">
    <location>
        <begin position="290"/>
        <end position="314"/>
    </location>
</feature>
<protein>
    <submittedName>
        <fullName evidence="2">Uncharacterized protein</fullName>
    </submittedName>
</protein>
<dbReference type="InParanoid" id="A0A0H2RV33"/>
<dbReference type="OrthoDB" id="3068835at2759"/>
<dbReference type="PANTHER" id="PTHR38887">
    <property type="entry name" value="CHROMOSOME 21, WHOLE GENOME SHOTGUN SEQUENCE"/>
    <property type="match status" value="1"/>
</dbReference>
<feature type="compositionally biased region" description="Basic and acidic residues" evidence="1">
    <location>
        <begin position="264"/>
        <end position="278"/>
    </location>
</feature>
<dbReference type="InterPro" id="IPR053221">
    <property type="entry name" value="Burnettramic_acid_biosynth"/>
</dbReference>
<keyword evidence="3" id="KW-1185">Reference proteome</keyword>
<sequence>MNNQYEELPKYEANAPEDIQHDAGVLIDSYIHPISGARRSMGLSMPFCLPQIGSGFDSPVARGYNRVLEQVGISQTTFLDFVDGLNMAMISSPPLQIVNVAGMALGFVPHWAFQVAGAAIQTGAHVGMHTVSKTLSDRYLRAANERLFAPVSLRVRLCNTRALRVLVGHPNATNEKPSKLKKFGQKTGDVVLSLPLPIMKKAVRFFMDKAPPIDPNITDPLTRRLMIMHGYILPVEYGRSIPPPSNPNKILDKMNGFAVGRKSNKVEKKERDAADRRARLAGMPLSMEGRMSKDYRRSRSASESKDTDKKLKQKVDADALQEHRANENLVWLVILNEEDDAKINGKDVVDSTIDNSPFKDEDPEVTRGRRHAKERDVYDPHAGLEDYYPQSQTSSTWKDSEY</sequence>
<dbReference type="AlphaFoldDB" id="A0A0H2RV33"/>
<accession>A0A0H2RV33</accession>
<dbReference type="EMBL" id="KQ085930">
    <property type="protein sequence ID" value="KLO15427.1"/>
    <property type="molecule type" value="Genomic_DNA"/>
</dbReference>
<feature type="compositionally biased region" description="Basic and acidic residues" evidence="1">
    <location>
        <begin position="357"/>
        <end position="384"/>
    </location>
</feature>
<reference evidence="2 3" key="1">
    <citation type="submission" date="2015-04" db="EMBL/GenBank/DDBJ databases">
        <title>Complete genome sequence of Schizopora paradoxa KUC8140, a cosmopolitan wood degrader in East Asia.</title>
        <authorList>
            <consortium name="DOE Joint Genome Institute"/>
            <person name="Min B."/>
            <person name="Park H."/>
            <person name="Jang Y."/>
            <person name="Kim J.-J."/>
            <person name="Kim K.H."/>
            <person name="Pangilinan J."/>
            <person name="Lipzen A."/>
            <person name="Riley R."/>
            <person name="Grigoriev I.V."/>
            <person name="Spatafora J.W."/>
            <person name="Choi I.-G."/>
        </authorList>
    </citation>
    <scope>NUCLEOTIDE SEQUENCE [LARGE SCALE GENOMIC DNA]</scope>
    <source>
        <strain evidence="2 3">KUC8140</strain>
    </source>
</reference>
<evidence type="ECO:0000256" key="1">
    <source>
        <dbReference type="SAM" id="MobiDB-lite"/>
    </source>
</evidence>
<dbReference type="STRING" id="27342.A0A0H2RV33"/>
<gene>
    <name evidence="2" type="ORF">SCHPADRAFT_938779</name>
</gene>
<feature type="region of interest" description="Disordered" evidence="1">
    <location>
        <begin position="346"/>
        <end position="402"/>
    </location>
</feature>
<name>A0A0H2RV33_9AGAM</name>
<dbReference type="Proteomes" id="UP000053477">
    <property type="component" value="Unassembled WGS sequence"/>
</dbReference>
<evidence type="ECO:0000313" key="2">
    <source>
        <dbReference type="EMBL" id="KLO15427.1"/>
    </source>
</evidence>
<proteinExistence type="predicted"/>
<dbReference type="PANTHER" id="PTHR38887:SF1">
    <property type="entry name" value="RAS MODIFICATION PROTEIN ERF4"/>
    <property type="match status" value="1"/>
</dbReference>
<feature type="compositionally biased region" description="Polar residues" evidence="1">
    <location>
        <begin position="389"/>
        <end position="402"/>
    </location>
</feature>
<organism evidence="2 3">
    <name type="scientific">Schizopora paradoxa</name>
    <dbReference type="NCBI Taxonomy" id="27342"/>
    <lineage>
        <taxon>Eukaryota</taxon>
        <taxon>Fungi</taxon>
        <taxon>Dikarya</taxon>
        <taxon>Basidiomycota</taxon>
        <taxon>Agaricomycotina</taxon>
        <taxon>Agaricomycetes</taxon>
        <taxon>Hymenochaetales</taxon>
        <taxon>Schizoporaceae</taxon>
        <taxon>Schizopora</taxon>
    </lineage>
</organism>